<comment type="caution">
    <text evidence="2">The sequence shown here is derived from an EMBL/GenBank/DDBJ whole genome shotgun (WGS) entry which is preliminary data.</text>
</comment>
<feature type="chain" id="PRO_5026925592" evidence="1">
    <location>
        <begin position="23"/>
        <end position="284"/>
    </location>
</feature>
<accession>A0A6N6RJB5</accession>
<dbReference type="Gene3D" id="2.60.40.10">
    <property type="entry name" value="Immunoglobulins"/>
    <property type="match status" value="1"/>
</dbReference>
<proteinExistence type="predicted"/>
<dbReference type="Proteomes" id="UP000468650">
    <property type="component" value="Unassembled WGS sequence"/>
</dbReference>
<dbReference type="OrthoDB" id="1081990at2"/>
<reference evidence="2 3" key="1">
    <citation type="submission" date="2019-09" db="EMBL/GenBank/DDBJ databases">
        <title>Genomes of family Cryomorphaceae.</title>
        <authorList>
            <person name="Bowman J.P."/>
        </authorList>
    </citation>
    <scope>NUCLEOTIDE SEQUENCE [LARGE SCALE GENOMIC DNA]</scope>
    <source>
        <strain evidence="2 3">LMG 25704</strain>
    </source>
</reference>
<dbReference type="AlphaFoldDB" id="A0A6N6RJB5"/>
<dbReference type="Pfam" id="PF11551">
    <property type="entry name" value="Omp28"/>
    <property type="match status" value="1"/>
</dbReference>
<feature type="signal peptide" evidence="1">
    <location>
        <begin position="1"/>
        <end position="22"/>
    </location>
</feature>
<evidence type="ECO:0000313" key="2">
    <source>
        <dbReference type="EMBL" id="KAB2813754.1"/>
    </source>
</evidence>
<dbReference type="InterPro" id="IPR013783">
    <property type="entry name" value="Ig-like_fold"/>
</dbReference>
<dbReference type="InterPro" id="IPR021615">
    <property type="entry name" value="Omp28"/>
</dbReference>
<name>A0A6N6RJB5_9FLAO</name>
<evidence type="ECO:0000313" key="3">
    <source>
        <dbReference type="Proteomes" id="UP000468650"/>
    </source>
</evidence>
<dbReference type="RefSeq" id="WP_151666956.1">
    <property type="nucleotide sequence ID" value="NZ_WBVO01000003.1"/>
</dbReference>
<gene>
    <name evidence="2" type="ORF">F8C67_06235</name>
</gene>
<dbReference type="EMBL" id="WBVO01000003">
    <property type="protein sequence ID" value="KAB2813754.1"/>
    <property type="molecule type" value="Genomic_DNA"/>
</dbReference>
<protein>
    <submittedName>
        <fullName evidence="2">Omp28-related outer membrane protein</fullName>
    </submittedName>
</protein>
<keyword evidence="1" id="KW-0732">Signal</keyword>
<organism evidence="2 3">
    <name type="scientific">Phaeocystidibacter luteus</name>
    <dbReference type="NCBI Taxonomy" id="911197"/>
    <lineage>
        <taxon>Bacteria</taxon>
        <taxon>Pseudomonadati</taxon>
        <taxon>Bacteroidota</taxon>
        <taxon>Flavobacteriia</taxon>
        <taxon>Flavobacteriales</taxon>
        <taxon>Phaeocystidibacteraceae</taxon>
        <taxon>Phaeocystidibacter</taxon>
    </lineage>
</organism>
<keyword evidence="3" id="KW-1185">Reference proteome</keyword>
<dbReference type="PROSITE" id="PS51257">
    <property type="entry name" value="PROKAR_LIPOPROTEIN"/>
    <property type="match status" value="1"/>
</dbReference>
<evidence type="ECO:0000256" key="1">
    <source>
        <dbReference type="SAM" id="SignalP"/>
    </source>
</evidence>
<sequence>MMNRGMIRVAAIFGILSLGVLSCDVIDDPIKGDGPVNPPPGNDTVYRNVFIEDFTGHRCKNCPKATKAIEQIVGLYGERVIPLAIHSGASTFTDPNPPDYPTDFTTQDGDDIAAFFGGIPAQPIGMVSRVDYTGSGFSHFKTYSSWAGETATRIDEVAIADIIASATINGGTIETDAEVIYMGAQNGTYKIAVYLKENGIVAPQLLPDDTRDPDYIHENVFRASITAPMGEALASGAIADSASFTKSYTTPLDGTWDSSNLQIVVILIDDSNQEVMQVVQADVQ</sequence>